<proteinExistence type="predicted"/>
<keyword evidence="1" id="KW-1133">Transmembrane helix</keyword>
<evidence type="ECO:0000259" key="2">
    <source>
        <dbReference type="Pfam" id="PF25362"/>
    </source>
</evidence>
<organism evidence="3 4">
    <name type="scientific">Agromyces protaetiae</name>
    <dbReference type="NCBI Taxonomy" id="2509455"/>
    <lineage>
        <taxon>Bacteria</taxon>
        <taxon>Bacillati</taxon>
        <taxon>Actinomycetota</taxon>
        <taxon>Actinomycetes</taxon>
        <taxon>Micrococcales</taxon>
        <taxon>Microbacteriaceae</taxon>
        <taxon>Agromyces</taxon>
    </lineage>
</organism>
<feature type="domain" description="PH" evidence="2">
    <location>
        <begin position="39"/>
        <end position="163"/>
    </location>
</feature>
<dbReference type="RefSeq" id="WP_129191472.1">
    <property type="nucleotide sequence ID" value="NZ_CP035491.1"/>
</dbReference>
<evidence type="ECO:0000313" key="3">
    <source>
        <dbReference type="EMBL" id="QAY73922.1"/>
    </source>
</evidence>
<gene>
    <name evidence="3" type="ORF">ET445_11790</name>
</gene>
<name>A0A4P6FCX2_9MICO</name>
<keyword evidence="1" id="KW-0812">Transmembrane</keyword>
<evidence type="ECO:0000256" key="1">
    <source>
        <dbReference type="SAM" id="Phobius"/>
    </source>
</evidence>
<dbReference type="OrthoDB" id="3826692at2"/>
<dbReference type="Proteomes" id="UP000291259">
    <property type="component" value="Chromosome"/>
</dbReference>
<reference evidence="3 4" key="1">
    <citation type="submission" date="2019-01" db="EMBL/GenBank/DDBJ databases">
        <title>Genome sequencing of strain FW100M-8.</title>
        <authorList>
            <person name="Heo J."/>
            <person name="Kim S.-J."/>
            <person name="Kim J.-S."/>
            <person name="Hong S.-B."/>
            <person name="Kwon S.-W."/>
        </authorList>
    </citation>
    <scope>NUCLEOTIDE SEQUENCE [LARGE SCALE GENOMIC DNA]</scope>
    <source>
        <strain evidence="3 4">FW100M-8</strain>
    </source>
</reference>
<evidence type="ECO:0000313" key="4">
    <source>
        <dbReference type="Proteomes" id="UP000291259"/>
    </source>
</evidence>
<dbReference type="AlphaFoldDB" id="A0A4P6FCX2"/>
<keyword evidence="4" id="KW-1185">Reference proteome</keyword>
<dbReference type="EMBL" id="CP035491">
    <property type="protein sequence ID" value="QAY73922.1"/>
    <property type="molecule type" value="Genomic_DNA"/>
</dbReference>
<accession>A0A4P6FCX2</accession>
<feature type="transmembrane region" description="Helical" evidence="1">
    <location>
        <begin position="6"/>
        <end position="22"/>
    </location>
</feature>
<dbReference type="Pfam" id="PF25362">
    <property type="entry name" value="bPH_11"/>
    <property type="match status" value="1"/>
</dbReference>
<dbReference type="InterPro" id="IPR057446">
    <property type="entry name" value="PH_bac"/>
</dbReference>
<dbReference type="KEGG" id="agf:ET445_11790"/>
<sequence>MGEFFGILFGVVLVGGAVFLMWRSWRRRTERDAELTAYPVPADLSTPDIDAEILYVATTFAETPLERLAVRGLAFRGAGRLEVHAEGVLLRIAGEVEPSFLPADRIVDAGAATYAIDRGVEPDGLVALTWIIAGTDPEAEPVQVDSYLRARDPGDTGRIIAAVHELAAWRPAPRPDAESEITND</sequence>
<keyword evidence="1" id="KW-0472">Membrane</keyword>
<protein>
    <recommendedName>
        <fullName evidence="2">PH domain-containing protein</fullName>
    </recommendedName>
</protein>